<dbReference type="InterPro" id="IPR038765">
    <property type="entry name" value="Papain-like_cys_pep_sf"/>
</dbReference>
<feature type="domain" description="Transglutaminase-like" evidence="1">
    <location>
        <begin position="297"/>
        <end position="378"/>
    </location>
</feature>
<name>A0A4S8RYQ1_9FLAO</name>
<protein>
    <submittedName>
        <fullName evidence="3">DUF3857 domain-containing protein</fullName>
    </submittedName>
</protein>
<dbReference type="SUPFAM" id="SSF54001">
    <property type="entry name" value="Cysteine proteinases"/>
    <property type="match status" value="1"/>
</dbReference>
<evidence type="ECO:0000259" key="2">
    <source>
        <dbReference type="Pfam" id="PF12969"/>
    </source>
</evidence>
<keyword evidence="4" id="KW-1185">Reference proteome</keyword>
<dbReference type="OrthoDB" id="98874at2"/>
<dbReference type="AlphaFoldDB" id="A0A4S8RYQ1"/>
<dbReference type="InterPro" id="IPR002931">
    <property type="entry name" value="Transglutaminase-like"/>
</dbReference>
<dbReference type="EMBL" id="SNTZ01000004">
    <property type="protein sequence ID" value="THV59254.1"/>
    <property type="molecule type" value="Genomic_DNA"/>
</dbReference>
<reference evidence="3 4" key="1">
    <citation type="submission" date="2019-03" db="EMBL/GenBank/DDBJ databases">
        <title>Muricauda SCR12 sp.nov, a marine bacterium isolated from Pacific Ocean:the Okinawa trough.</title>
        <authorList>
            <person name="Liu L."/>
        </authorList>
    </citation>
    <scope>NUCLEOTIDE SEQUENCE [LARGE SCALE GENOMIC DNA]</scope>
    <source>
        <strain evidence="3 4">SCR12</strain>
    </source>
</reference>
<dbReference type="Gene3D" id="2.60.40.3140">
    <property type="match status" value="1"/>
</dbReference>
<dbReference type="Gene3D" id="3.10.620.30">
    <property type="match status" value="1"/>
</dbReference>
<comment type="caution">
    <text evidence="3">The sequence shown here is derived from an EMBL/GenBank/DDBJ whole genome shotgun (WGS) entry which is preliminary data.</text>
</comment>
<dbReference type="Gene3D" id="2.60.120.1130">
    <property type="match status" value="1"/>
</dbReference>
<proteinExistence type="predicted"/>
<evidence type="ECO:0000313" key="4">
    <source>
        <dbReference type="Proteomes" id="UP000310406"/>
    </source>
</evidence>
<dbReference type="Proteomes" id="UP000310406">
    <property type="component" value="Unassembled WGS sequence"/>
</dbReference>
<evidence type="ECO:0000313" key="3">
    <source>
        <dbReference type="EMBL" id="THV59254.1"/>
    </source>
</evidence>
<evidence type="ECO:0000259" key="1">
    <source>
        <dbReference type="Pfam" id="PF01841"/>
    </source>
</evidence>
<organism evidence="3 4">
    <name type="scientific">Flagellimonas alvinocaridis</name>
    <dbReference type="NCBI Taxonomy" id="2530200"/>
    <lineage>
        <taxon>Bacteria</taxon>
        <taxon>Pseudomonadati</taxon>
        <taxon>Bacteroidota</taxon>
        <taxon>Flavobacteriia</taxon>
        <taxon>Flavobacteriales</taxon>
        <taxon>Flavobacteriaceae</taxon>
        <taxon>Flagellimonas</taxon>
    </lineage>
</organism>
<dbReference type="InterPro" id="IPR024618">
    <property type="entry name" value="DUF3857"/>
</dbReference>
<dbReference type="Pfam" id="PF01841">
    <property type="entry name" value="Transglut_core"/>
    <property type="match status" value="1"/>
</dbReference>
<gene>
    <name evidence="3" type="ORF">EZV76_10500</name>
</gene>
<accession>A0A4S8RYQ1</accession>
<sequence>MIRILTILIALVSVHMQGQDLKFGKVSKEELLETTYAKDTSAPAAYLLKKRQSYYTYNSAIGLELVTEVHERIKIYNADGFDYATKAINLYESGASDEKATSIKGYTYTLEGDKVIETKLDKGSIFKSKQSKNRNQVKFTMPNVKAGSVVEYQYKITSPFVQSIDEFVFQHFVPIKRLEAEMRIPEYFKFNQRQKGFLLLAPKVDQNRDASLGMEVTKVSYNLQDIPALKNESFVSNIINFRSGVTFEIKSLEIPGSTYDVYSKTWDDVAKTVYEYSSFGDEMKKSNYFEEELNMVLQGASDPHEKAKRILAFVKEKVKWNSFVGYTSDEGTKKAYKEGTGNCADINLMLVSMLNHANVPAYPVLVSTRDNGIPLFPTLQGYNYVIAVSKINGEYHLFDATNAFSTMDILPTRTLNWYGRMISENGNSEEIDLMPKKSSMDAITMTVELNEDGSMEAKCRQQYTNHNALVFRNRYNKGTEESFLGNLEKEMGDIEISEYNMQNNLNLDKPIVQNFNFYKEDAFESISGKLYLSPMFHLAMGENPFKSEKREYPIDYGFPWEDKYLITINIPEGYKVEHLPEPFAMVLPDNLGQFKYNISTNQNFINVRVEMRMNTAIFPPSYYLGLKEFYRQVVEKESEKVVLSRI</sequence>
<dbReference type="Pfam" id="PF12969">
    <property type="entry name" value="DUF3857"/>
    <property type="match status" value="1"/>
</dbReference>
<feature type="domain" description="DUF3857" evidence="2">
    <location>
        <begin position="66"/>
        <end position="202"/>
    </location>
</feature>
<dbReference type="RefSeq" id="WP_136566500.1">
    <property type="nucleotide sequence ID" value="NZ_SNTZ01000004.1"/>
</dbReference>